<proteinExistence type="predicted"/>
<evidence type="ECO:0000313" key="8">
    <source>
        <dbReference type="Proteomes" id="UP000191144"/>
    </source>
</evidence>
<dbReference type="EMBL" id="LT598477">
    <property type="protein sequence ID" value="SCU96273.1"/>
    <property type="molecule type" value="Genomic_DNA"/>
</dbReference>
<comment type="subcellular location">
    <subcellularLocation>
        <location evidence="1">Nucleus</location>
    </subcellularLocation>
</comment>
<evidence type="ECO:0000256" key="2">
    <source>
        <dbReference type="ARBA" id="ARBA00022694"/>
    </source>
</evidence>
<dbReference type="InterPro" id="IPR055079">
    <property type="entry name" value="POP1_C"/>
</dbReference>
<feature type="domain" description="POP1 C-terminal" evidence="6">
    <location>
        <begin position="791"/>
        <end position="844"/>
    </location>
</feature>
<reference evidence="8" key="1">
    <citation type="submission" date="2016-03" db="EMBL/GenBank/DDBJ databases">
        <authorList>
            <person name="Devillers Hugo."/>
        </authorList>
    </citation>
    <scope>NUCLEOTIDE SEQUENCE [LARGE SCALE GENOMIC DNA]</scope>
</reference>
<feature type="domain" description="Pop1 N-terminal" evidence="4">
    <location>
        <begin position="52"/>
        <end position="288"/>
    </location>
</feature>
<dbReference type="Proteomes" id="UP000191144">
    <property type="component" value="Chromosome F"/>
</dbReference>
<dbReference type="InterPro" id="IPR039182">
    <property type="entry name" value="Pop1"/>
</dbReference>
<sequence>MSGKKLKTKNQLFKRQKVIDARTIRTEALNSTTSAAATELSESGSMLKVPEFMASREFEVKQLQMAIHKSKSASSTRVFQSLPRKLRRRTASHNIKRIPKRLRNRALREMRKSDQAVTRGTETLSKKRKYGLTARQLYKARMAVKLLRLAAKSKSMKLAFPADATASNHKLRDRIKALQKNIKEHSKGKAPVSRNNIVGSYDSTGVNTAATKPTGRIKYMKRQKTFTWLPSHVWNAKRSHMLKRWGYQIPWSPTQKCFKLTHRLGNTVSASDGAMCCDSSYVGTMVLVAENVDYLKDLVSRLTHGRASLAKYRIYQNWFEGLIYIDNEVVLGPGELLWVSLQKCILRAHPAFYNNVFEWLAGLDKDTLTVFDCRYSISSITLTGAKSLNALSQVLRSTEPSHSYSQFKKFSYVTDIHLLPQKTMFAFDAIDPRHLSNPRRLEKVNVNSDDILELQFTFPQAEIASVLEKMSDPKEREQSYSNQQTFKQLAARRKKMLDSMKRANSIPFEKGADPSFPIVISKLPKREAWLVLLPWFWQLPLWYQLNRVSRVHHMGLRQVQQLDYENSRLYFPDDFPFTQAGHDENSVSKKRVQEALWKRQPVGKRVNYTKIPDVHSEAPVMFPGEIGDPFCCDWRFLQVLQNGLVYLRSCNEATPKMFDSARTAQFDESNQRKLQYINDVVELYGDVCASKYKPAGLPIRLVNHSISKIRLNDSDFTSEHQSLQQQITSTPLPVIAVTCTLLERGHPKDSARIYSIPEKDLAYWRSIAQLVTRANGKRDHDRPQCIPEVSNLIGYATCGTFHLREGCGVCTGFIDAREAVKPANDLVLIRNVGTNVYRVAKWAQIMV</sequence>
<dbReference type="InterPro" id="IPR009723">
    <property type="entry name" value="Pop1_N"/>
</dbReference>
<dbReference type="GO" id="GO:0000172">
    <property type="term" value="C:ribonuclease MRP complex"/>
    <property type="evidence" value="ECO:0007669"/>
    <property type="project" value="InterPro"/>
</dbReference>
<protein>
    <submittedName>
        <fullName evidence="7">LAME_0F15654g1_1</fullName>
    </submittedName>
</protein>
<keyword evidence="8" id="KW-1185">Reference proteome</keyword>
<keyword evidence="2" id="KW-0819">tRNA processing</keyword>
<accession>A0A1G4JYK2</accession>
<dbReference type="AlphaFoldDB" id="A0A1G4JYK2"/>
<feature type="domain" description="POPLD" evidence="5">
    <location>
        <begin position="529"/>
        <end position="634"/>
    </location>
</feature>
<dbReference type="GO" id="GO:0001682">
    <property type="term" value="P:tRNA 5'-leader removal"/>
    <property type="evidence" value="ECO:0007669"/>
    <property type="project" value="InterPro"/>
</dbReference>
<dbReference type="OrthoDB" id="442863at2759"/>
<evidence type="ECO:0000256" key="1">
    <source>
        <dbReference type="ARBA" id="ARBA00004123"/>
    </source>
</evidence>
<gene>
    <name evidence="7" type="ORF">LAME_0F15654G</name>
</gene>
<evidence type="ECO:0000256" key="3">
    <source>
        <dbReference type="ARBA" id="ARBA00023242"/>
    </source>
</evidence>
<name>A0A1G4JYK2_9SACH</name>
<dbReference type="PANTHER" id="PTHR22731">
    <property type="entry name" value="RIBONUCLEASES P/MRP PROTEIN SUBUNIT POP1"/>
    <property type="match status" value="1"/>
</dbReference>
<dbReference type="Pfam" id="PF08170">
    <property type="entry name" value="POPLD"/>
    <property type="match status" value="1"/>
</dbReference>
<keyword evidence="3" id="KW-0539">Nucleus</keyword>
<dbReference type="Pfam" id="PF22770">
    <property type="entry name" value="POP1_C"/>
    <property type="match status" value="1"/>
</dbReference>
<dbReference type="InterPro" id="IPR012590">
    <property type="entry name" value="POPLD_dom"/>
</dbReference>
<dbReference type="GO" id="GO:0005655">
    <property type="term" value="C:nucleolar ribonuclease P complex"/>
    <property type="evidence" value="ECO:0007669"/>
    <property type="project" value="InterPro"/>
</dbReference>
<evidence type="ECO:0000259" key="6">
    <source>
        <dbReference type="Pfam" id="PF22770"/>
    </source>
</evidence>
<evidence type="ECO:0000259" key="4">
    <source>
        <dbReference type="Pfam" id="PF06978"/>
    </source>
</evidence>
<dbReference type="Pfam" id="PF06978">
    <property type="entry name" value="POP1_N"/>
    <property type="match status" value="1"/>
</dbReference>
<evidence type="ECO:0000313" key="7">
    <source>
        <dbReference type="EMBL" id="SCU96273.1"/>
    </source>
</evidence>
<organism evidence="7 8">
    <name type="scientific">Lachancea meyersii CBS 8951</name>
    <dbReference type="NCBI Taxonomy" id="1266667"/>
    <lineage>
        <taxon>Eukaryota</taxon>
        <taxon>Fungi</taxon>
        <taxon>Dikarya</taxon>
        <taxon>Ascomycota</taxon>
        <taxon>Saccharomycotina</taxon>
        <taxon>Saccharomycetes</taxon>
        <taxon>Saccharomycetales</taxon>
        <taxon>Saccharomycetaceae</taxon>
        <taxon>Lachancea</taxon>
    </lineage>
</organism>
<dbReference type="PANTHER" id="PTHR22731:SF3">
    <property type="entry name" value="RIBONUCLEASES P_MRP PROTEIN SUBUNIT POP1"/>
    <property type="match status" value="1"/>
</dbReference>
<evidence type="ECO:0000259" key="5">
    <source>
        <dbReference type="Pfam" id="PF08170"/>
    </source>
</evidence>